<gene>
    <name evidence="2" type="ORF">Geu3261_0017_018</name>
</gene>
<feature type="compositionally biased region" description="Acidic residues" evidence="1">
    <location>
        <begin position="85"/>
        <end position="95"/>
    </location>
</feature>
<protein>
    <submittedName>
        <fullName evidence="2">Uncharacterized protein</fullName>
    </submittedName>
</protein>
<evidence type="ECO:0000256" key="1">
    <source>
        <dbReference type="SAM" id="MobiDB-lite"/>
    </source>
</evidence>
<dbReference type="AlphaFoldDB" id="A0A0D6PVB8"/>
<dbReference type="Proteomes" id="UP000032675">
    <property type="component" value="Unassembled WGS sequence"/>
</dbReference>
<feature type="region of interest" description="Disordered" evidence="1">
    <location>
        <begin position="1"/>
        <end position="114"/>
    </location>
</feature>
<name>A0A0D6PVB8_KOMEU</name>
<reference evidence="2 3" key="1">
    <citation type="submission" date="2012-11" db="EMBL/GenBank/DDBJ databases">
        <title>Whole genome sequence of Gluconacetobacter europaeus NBRC3261.</title>
        <authorList>
            <person name="Azuma Y."/>
            <person name="Higashiura N."/>
            <person name="Hirakawa H."/>
            <person name="Matsushita K."/>
        </authorList>
    </citation>
    <scope>NUCLEOTIDE SEQUENCE [LARGE SCALE GENOMIC DNA]</scope>
    <source>
        <strain evidence="2 3">NBRC 3261</strain>
    </source>
</reference>
<evidence type="ECO:0000313" key="2">
    <source>
        <dbReference type="EMBL" id="GAN95252.1"/>
    </source>
</evidence>
<feature type="compositionally biased region" description="Polar residues" evidence="1">
    <location>
        <begin position="103"/>
        <end position="114"/>
    </location>
</feature>
<evidence type="ECO:0000313" key="3">
    <source>
        <dbReference type="Proteomes" id="UP000032675"/>
    </source>
</evidence>
<feature type="compositionally biased region" description="Pro residues" evidence="1">
    <location>
        <begin position="12"/>
        <end position="33"/>
    </location>
</feature>
<feature type="compositionally biased region" description="Polar residues" evidence="1">
    <location>
        <begin position="47"/>
        <end position="56"/>
    </location>
</feature>
<organism evidence="2 3">
    <name type="scientific">Komagataeibacter europaeus NBRC 3261</name>
    <dbReference type="NCBI Taxonomy" id="1234669"/>
    <lineage>
        <taxon>Bacteria</taxon>
        <taxon>Pseudomonadati</taxon>
        <taxon>Pseudomonadota</taxon>
        <taxon>Alphaproteobacteria</taxon>
        <taxon>Acetobacterales</taxon>
        <taxon>Acetobacteraceae</taxon>
        <taxon>Komagataeibacter</taxon>
    </lineage>
</organism>
<comment type="caution">
    <text evidence="2">The sequence shown here is derived from an EMBL/GenBank/DDBJ whole genome shotgun (WGS) entry which is preliminary data.</text>
</comment>
<dbReference type="EMBL" id="BANI01000017">
    <property type="protein sequence ID" value="GAN95252.1"/>
    <property type="molecule type" value="Genomic_DNA"/>
</dbReference>
<proteinExistence type="predicted"/>
<feature type="compositionally biased region" description="Polar residues" evidence="1">
    <location>
        <begin position="1"/>
        <end position="11"/>
    </location>
</feature>
<sequence>MFTSFPYTTGQPPLPPPGPSHPRDYPPPGPQDPFPFDTPDRPPPPLNNNARNSLTDGRSYPQGTMAMQDRPDPDKAKPQTPAEKQEDEGRDEALDESFPASDPPSQGRTTGPNK</sequence>
<accession>A0A0D6PVB8</accession>